<comment type="caution">
    <text evidence="2">The sequence shown here is derived from an EMBL/GenBank/DDBJ whole genome shotgun (WGS) entry which is preliminary data.</text>
</comment>
<feature type="region of interest" description="Disordered" evidence="1">
    <location>
        <begin position="1"/>
        <end position="52"/>
    </location>
</feature>
<evidence type="ECO:0000256" key="1">
    <source>
        <dbReference type="SAM" id="MobiDB-lite"/>
    </source>
</evidence>
<reference evidence="2" key="1">
    <citation type="submission" date="2022-10" db="EMBL/GenBank/DDBJ databases">
        <title>Culturing micro-colonial fungi from biological soil crusts in the Mojave desert and describing Neophaeococcomyces mojavensis, and introducing the new genera and species Taxawa tesnikishii.</title>
        <authorList>
            <person name="Kurbessoian T."/>
            <person name="Stajich J.E."/>
        </authorList>
    </citation>
    <scope>NUCLEOTIDE SEQUENCE</scope>
    <source>
        <strain evidence="2">TK_1</strain>
    </source>
</reference>
<dbReference type="InterPro" id="IPR036444">
    <property type="entry name" value="PLipase_A2_dom_sf"/>
</dbReference>
<dbReference type="SUPFAM" id="SSF48619">
    <property type="entry name" value="Phospholipase A2, PLA2"/>
    <property type="match status" value="1"/>
</dbReference>
<sequence length="212" mass="23848">MHRDGAGRENEKGSNAPHGPQGVEFDGLGWLERKKMQRDREEKKRRRDKAVIKTSPSSMHFLKAVAFGLSLAVSVSALAIGDVKETVNHLVERATPAQDTDRLLYSTSMSSFLTARRNKTPSNLIWSSDGCTILSDTPSGFNFLPSCQRHDFGYRNYKAQNRCSAADRDKVDGNFLTDMLNKCEGYADLQKCREIAITYYYGVRKLGGLRWC</sequence>
<feature type="compositionally biased region" description="Basic and acidic residues" evidence="1">
    <location>
        <begin position="31"/>
        <end position="42"/>
    </location>
</feature>
<dbReference type="InterPro" id="IPR015141">
    <property type="entry name" value="PLipase_A2_prok/fun"/>
</dbReference>
<gene>
    <name evidence="2" type="ORF">H2201_002617</name>
</gene>
<organism evidence="2 3">
    <name type="scientific">Coniosporium apollinis</name>
    <dbReference type="NCBI Taxonomy" id="61459"/>
    <lineage>
        <taxon>Eukaryota</taxon>
        <taxon>Fungi</taxon>
        <taxon>Dikarya</taxon>
        <taxon>Ascomycota</taxon>
        <taxon>Pezizomycotina</taxon>
        <taxon>Dothideomycetes</taxon>
        <taxon>Dothideomycetes incertae sedis</taxon>
        <taxon>Coniosporium</taxon>
    </lineage>
</organism>
<evidence type="ECO:0000313" key="3">
    <source>
        <dbReference type="Proteomes" id="UP001172684"/>
    </source>
</evidence>
<dbReference type="EMBL" id="JAPDRL010000013">
    <property type="protein sequence ID" value="KAJ9667416.1"/>
    <property type="molecule type" value="Genomic_DNA"/>
</dbReference>
<feature type="compositionally biased region" description="Basic and acidic residues" evidence="1">
    <location>
        <begin position="1"/>
        <end position="12"/>
    </location>
</feature>
<dbReference type="Gene3D" id="1.20.90.10">
    <property type="entry name" value="Phospholipase A2 domain"/>
    <property type="match status" value="1"/>
</dbReference>
<name>A0ABQ9P271_9PEZI</name>
<evidence type="ECO:0000313" key="2">
    <source>
        <dbReference type="EMBL" id="KAJ9667416.1"/>
    </source>
</evidence>
<keyword evidence="3" id="KW-1185">Reference proteome</keyword>
<accession>A0ABQ9P271</accession>
<proteinExistence type="predicted"/>
<dbReference type="Proteomes" id="UP001172684">
    <property type="component" value="Unassembled WGS sequence"/>
</dbReference>
<protein>
    <submittedName>
        <fullName evidence="2">Uncharacterized protein</fullName>
    </submittedName>
</protein>
<dbReference type="Pfam" id="PF09056">
    <property type="entry name" value="Phospholip_A2_3"/>
    <property type="match status" value="1"/>
</dbReference>